<feature type="region of interest" description="Disordered" evidence="1">
    <location>
        <begin position="455"/>
        <end position="478"/>
    </location>
</feature>
<evidence type="ECO:0000313" key="2">
    <source>
        <dbReference type="EMBL" id="HIW02443.1"/>
    </source>
</evidence>
<dbReference type="EMBL" id="DXHS01000066">
    <property type="protein sequence ID" value="HIW02443.1"/>
    <property type="molecule type" value="Genomic_DNA"/>
</dbReference>
<dbReference type="Gene3D" id="3.40.50.300">
    <property type="entry name" value="P-loop containing nucleotide triphosphate hydrolases"/>
    <property type="match status" value="1"/>
</dbReference>
<dbReference type="AlphaFoldDB" id="A0A9D1Q1F9"/>
<feature type="compositionally biased region" description="Basic and acidic residues" evidence="1">
    <location>
        <begin position="458"/>
        <end position="468"/>
    </location>
</feature>
<gene>
    <name evidence="2" type="ORF">H9892_03805</name>
</gene>
<evidence type="ECO:0000256" key="1">
    <source>
        <dbReference type="SAM" id="MobiDB-lite"/>
    </source>
</evidence>
<reference evidence="2" key="1">
    <citation type="journal article" date="2021" name="PeerJ">
        <title>Extensive microbial diversity within the chicken gut microbiome revealed by metagenomics and culture.</title>
        <authorList>
            <person name="Gilroy R."/>
            <person name="Ravi A."/>
            <person name="Getino M."/>
            <person name="Pursley I."/>
            <person name="Horton D.L."/>
            <person name="Alikhan N.F."/>
            <person name="Baker D."/>
            <person name="Gharbi K."/>
            <person name="Hall N."/>
            <person name="Watson M."/>
            <person name="Adriaenssens E.M."/>
            <person name="Foster-Nyarko E."/>
            <person name="Jarju S."/>
            <person name="Secka A."/>
            <person name="Antonio M."/>
            <person name="Oren A."/>
            <person name="Chaudhuri R.R."/>
            <person name="La Ragione R."/>
            <person name="Hildebrand F."/>
            <person name="Pallen M.J."/>
        </authorList>
    </citation>
    <scope>NUCLEOTIDE SEQUENCE</scope>
    <source>
        <strain evidence="2">12435</strain>
    </source>
</reference>
<dbReference type="Pfam" id="PF03237">
    <property type="entry name" value="Terminase_6N"/>
    <property type="match status" value="1"/>
</dbReference>
<evidence type="ECO:0000313" key="3">
    <source>
        <dbReference type="Proteomes" id="UP000823990"/>
    </source>
</evidence>
<accession>A0A9D1Q1F9</accession>
<dbReference type="Proteomes" id="UP000823990">
    <property type="component" value="Unassembled WGS sequence"/>
</dbReference>
<dbReference type="Gene3D" id="3.30.420.280">
    <property type="match status" value="1"/>
</dbReference>
<name>A0A9D1Q1F9_9FIRM</name>
<proteinExistence type="predicted"/>
<sequence length="478" mass="54925">MDIGEKRLLTRLMEIERRLDEAKANDRLAHYNEPPLVHEKQLAFHRCLKRNRWVFGGNRSGKTECGAAEVVWRARGIHPYRENKRTEGWVVSLTREVQRDVAQRKVLSYLKKEWIADVVMISGRSGAPEGGIIDYITVKNVFGTLSRIGFKSCESGREKFQGTALDYVWFDEEPPEDVYDECRMRLADRRGDMFGTMTPLKGRTFVYSRIYMSSDPDVWCEFMEWADNPYLDPAEIESLTASLPDDVLESRRYGRFVKRSGLVYPEFEESVHLVDPFPVPPAWQDMMSIDPGLHNPLACHWYAVDGDGCVYVVAEHYAAGMDIDRHAEIIRDKCAELGWKHDGRGRYRALIDSAANQRTLSGTSSVTTLLAERGILADPGVDKDIYAGINTVKSYLKGTNGKPRLYIFRNCVNLVRELKTYSWGDGDRPVKRDDHCLDELRYYLMTFPKPASLPAAKSEVRRDKDRLAARTMRRRYGR</sequence>
<protein>
    <submittedName>
        <fullName evidence="2">Terminase family protein</fullName>
    </submittedName>
</protein>
<dbReference type="InterPro" id="IPR027417">
    <property type="entry name" value="P-loop_NTPase"/>
</dbReference>
<comment type="caution">
    <text evidence="2">The sequence shown here is derived from an EMBL/GenBank/DDBJ whole genome shotgun (WGS) entry which is preliminary data.</text>
</comment>
<organism evidence="2 3">
    <name type="scientific">Candidatus Protoclostridium stercorigallinarum</name>
    <dbReference type="NCBI Taxonomy" id="2838741"/>
    <lineage>
        <taxon>Bacteria</taxon>
        <taxon>Bacillati</taxon>
        <taxon>Bacillota</taxon>
        <taxon>Clostridia</taxon>
        <taxon>Candidatus Protoclostridium</taxon>
    </lineage>
</organism>
<reference evidence="2" key="2">
    <citation type="submission" date="2021-04" db="EMBL/GenBank/DDBJ databases">
        <authorList>
            <person name="Gilroy R."/>
        </authorList>
    </citation>
    <scope>NUCLEOTIDE SEQUENCE</scope>
    <source>
        <strain evidence="2">12435</strain>
    </source>
</reference>